<accession>A0A2T0XGJ4</accession>
<comment type="caution">
    <text evidence="1">The sequence shown here is derived from an EMBL/GenBank/DDBJ whole genome shotgun (WGS) entry which is preliminary data.</text>
</comment>
<dbReference type="PANTHER" id="PTHR48229">
    <property type="entry name" value="CAIB/BAIF FAMILY ENZYME (AFU_ORTHOLOGUE AFUA_1G05360)-RELATED"/>
    <property type="match status" value="1"/>
</dbReference>
<dbReference type="Pfam" id="PF02515">
    <property type="entry name" value="CoA_transf_3"/>
    <property type="match status" value="1"/>
</dbReference>
<evidence type="ECO:0000313" key="2">
    <source>
        <dbReference type="Proteomes" id="UP000238308"/>
    </source>
</evidence>
<dbReference type="OrthoDB" id="9058532at2"/>
<evidence type="ECO:0000313" key="1">
    <source>
        <dbReference type="EMBL" id="PRY98041.1"/>
    </source>
</evidence>
<organism evidence="1 2">
    <name type="scientific">Jezberella montanilacus</name>
    <dbReference type="NCBI Taxonomy" id="323426"/>
    <lineage>
        <taxon>Bacteria</taxon>
        <taxon>Pseudomonadati</taxon>
        <taxon>Pseudomonadota</taxon>
        <taxon>Betaproteobacteria</taxon>
        <taxon>Burkholderiales</taxon>
        <taxon>Alcaligenaceae</taxon>
        <taxon>Jezberella</taxon>
    </lineage>
</organism>
<protein>
    <submittedName>
        <fullName evidence="1">CoA transferase family III</fullName>
    </submittedName>
</protein>
<sequence>MTSDLDILKSFWHAARGDPAKVDQVSFVGLGELPSTFAVTSFASATVGTCGLALASLIGATGFDDSHETPVMIDRRLTSFWFHDSLRPVGWKTPPNSDPTAGDYLARDGWIRLHTNAPHHRQAALAVLSADNNRESVAKAVATWHCDELESAVVANKGCAATMRTWEAWQQHPQGQAVMAEPLIAWENGDRAHQPTWAFNRARPLEGLKVLDLTRVLAGPTCTRMLGAFGADVLRVDPPWWTEPGNEPEMTVGKRCARVDLRAPGNLDLFKALIQQADVMVHGYRSDALEAMGLGATERQKLRPGLIDVSLDAYGHTGPWRHRRGFDSLVQMSMGIAEMGQRVQQKDRPTPLPVQALDFGTGYLLAAAALRGLETRVRTSLGSIARLSLARTGIEVMRLQHPHNYVCETLRPESAEDIDERPEQTHWGLAHRLKPPLSVFGVEQYWRSAATPLGSNPCGW</sequence>
<dbReference type="SUPFAM" id="SSF89796">
    <property type="entry name" value="CoA-transferase family III (CaiB/BaiF)"/>
    <property type="match status" value="2"/>
</dbReference>
<dbReference type="EMBL" id="PVTV01000013">
    <property type="protein sequence ID" value="PRY98041.1"/>
    <property type="molecule type" value="Genomic_DNA"/>
</dbReference>
<dbReference type="PANTHER" id="PTHR48229:SF1">
    <property type="entry name" value="ALPHA METHYLACYL-COA RACEMASE-RELATED"/>
    <property type="match status" value="1"/>
</dbReference>
<keyword evidence="2" id="KW-1185">Reference proteome</keyword>
<dbReference type="Gene3D" id="3.40.50.10540">
    <property type="entry name" value="Crotonobetainyl-coa:carnitine coa-transferase, domain 1"/>
    <property type="match status" value="1"/>
</dbReference>
<name>A0A2T0XGJ4_9BURK</name>
<dbReference type="GO" id="GO:0016740">
    <property type="term" value="F:transferase activity"/>
    <property type="evidence" value="ECO:0007669"/>
    <property type="project" value="UniProtKB-KW"/>
</dbReference>
<dbReference type="InterPro" id="IPR023606">
    <property type="entry name" value="CoA-Trfase_III_dom_1_sf"/>
</dbReference>
<reference evidence="1 2" key="1">
    <citation type="submission" date="2018-03" db="EMBL/GenBank/DDBJ databases">
        <title>Genomic Encyclopedia of Type Strains, Phase III (KMG-III): the genomes of soil and plant-associated and newly described type strains.</title>
        <authorList>
            <person name="Whitman W."/>
        </authorList>
    </citation>
    <scope>NUCLEOTIDE SEQUENCE [LARGE SCALE GENOMIC DNA]</scope>
    <source>
        <strain evidence="1 2">MWH-P2sevCIIIb</strain>
    </source>
</reference>
<proteinExistence type="predicted"/>
<dbReference type="AlphaFoldDB" id="A0A2T0XGJ4"/>
<keyword evidence="1" id="KW-0808">Transferase</keyword>
<dbReference type="InterPro" id="IPR003673">
    <property type="entry name" value="CoA-Trfase_fam_III"/>
</dbReference>
<dbReference type="RefSeq" id="WP_106227602.1">
    <property type="nucleotide sequence ID" value="NZ_PVTV01000013.1"/>
</dbReference>
<dbReference type="Proteomes" id="UP000238308">
    <property type="component" value="Unassembled WGS sequence"/>
</dbReference>
<dbReference type="InterPro" id="IPR052985">
    <property type="entry name" value="CoA-trans_III_biosynth/detox"/>
</dbReference>
<gene>
    <name evidence="1" type="ORF">BCM14_1758</name>
</gene>